<feature type="region of interest" description="Disordered" evidence="1">
    <location>
        <begin position="1"/>
        <end position="36"/>
    </location>
</feature>
<dbReference type="EMBL" id="JABANM010004452">
    <property type="protein sequence ID" value="KAF4749228.1"/>
    <property type="molecule type" value="Genomic_DNA"/>
</dbReference>
<feature type="non-terminal residue" evidence="2">
    <location>
        <position position="1"/>
    </location>
</feature>
<reference evidence="2 3" key="1">
    <citation type="submission" date="2020-04" db="EMBL/GenBank/DDBJ databases">
        <title>Perkinsus olseni comparative genomics.</title>
        <authorList>
            <person name="Bogema D.R."/>
        </authorList>
    </citation>
    <scope>NUCLEOTIDE SEQUENCE [LARGE SCALE GENOMIC DNA]</scope>
    <source>
        <strain evidence="2">ATCC PRA-205</strain>
    </source>
</reference>
<dbReference type="Proteomes" id="UP000574390">
    <property type="component" value="Unassembled WGS sequence"/>
</dbReference>
<proteinExistence type="predicted"/>
<protein>
    <submittedName>
        <fullName evidence="2">Uncharacterized protein</fullName>
    </submittedName>
</protein>
<feature type="compositionally biased region" description="Basic and acidic residues" evidence="1">
    <location>
        <begin position="21"/>
        <end position="30"/>
    </location>
</feature>
<organism evidence="2 3">
    <name type="scientific">Perkinsus olseni</name>
    <name type="common">Perkinsus atlanticus</name>
    <dbReference type="NCBI Taxonomy" id="32597"/>
    <lineage>
        <taxon>Eukaryota</taxon>
        <taxon>Sar</taxon>
        <taxon>Alveolata</taxon>
        <taxon>Perkinsozoa</taxon>
        <taxon>Perkinsea</taxon>
        <taxon>Perkinsida</taxon>
        <taxon>Perkinsidae</taxon>
        <taxon>Perkinsus</taxon>
    </lineage>
</organism>
<evidence type="ECO:0000256" key="1">
    <source>
        <dbReference type="SAM" id="MobiDB-lite"/>
    </source>
</evidence>
<gene>
    <name evidence="2" type="ORF">FOZ62_029130</name>
</gene>
<evidence type="ECO:0000313" key="3">
    <source>
        <dbReference type="Proteomes" id="UP000574390"/>
    </source>
</evidence>
<comment type="caution">
    <text evidence="2">The sequence shown here is derived from an EMBL/GenBank/DDBJ whole genome shotgun (WGS) entry which is preliminary data.</text>
</comment>
<accession>A0A7J6TVG9</accession>
<dbReference type="AlphaFoldDB" id="A0A7J6TVG9"/>
<sequence length="112" mass="12153">MVDRTRSSTSAASSTGQALSGDRHEGDATRNKTPTTEDFLTYLDTSCAELHSRPDVMVALLAILKEEGTPAQRKLVLKSNEALNVLLAVGFDMDKMKVLPGMEVKAEVARDM</sequence>
<name>A0A7J6TVG9_PEROL</name>
<evidence type="ECO:0000313" key="2">
    <source>
        <dbReference type="EMBL" id="KAF4749228.1"/>
    </source>
</evidence>